<organism evidence="1 2">
    <name type="scientific">Ambrosia artemisiifolia</name>
    <name type="common">Common ragweed</name>
    <dbReference type="NCBI Taxonomy" id="4212"/>
    <lineage>
        <taxon>Eukaryota</taxon>
        <taxon>Viridiplantae</taxon>
        <taxon>Streptophyta</taxon>
        <taxon>Embryophyta</taxon>
        <taxon>Tracheophyta</taxon>
        <taxon>Spermatophyta</taxon>
        <taxon>Magnoliopsida</taxon>
        <taxon>eudicotyledons</taxon>
        <taxon>Gunneridae</taxon>
        <taxon>Pentapetalae</taxon>
        <taxon>asterids</taxon>
        <taxon>campanulids</taxon>
        <taxon>Asterales</taxon>
        <taxon>Asteraceae</taxon>
        <taxon>Asteroideae</taxon>
        <taxon>Heliantheae alliance</taxon>
        <taxon>Heliantheae</taxon>
        <taxon>Ambrosia</taxon>
    </lineage>
</organism>
<reference evidence="1" key="1">
    <citation type="submission" date="2022-06" db="EMBL/GenBank/DDBJ databases">
        <title>Uncovering the hologenomic basis of an extraordinary plant invasion.</title>
        <authorList>
            <person name="Bieker V.C."/>
            <person name="Martin M.D."/>
            <person name="Gilbert T."/>
            <person name="Hodgins K."/>
            <person name="Battlay P."/>
            <person name="Petersen B."/>
            <person name="Wilson J."/>
        </authorList>
    </citation>
    <scope>NUCLEOTIDE SEQUENCE</scope>
    <source>
        <strain evidence="1">AA19_3_7</strain>
        <tissue evidence="1">Leaf</tissue>
    </source>
</reference>
<sequence length="147" mass="16630">DFMPRVVRECDAHLMVLSQSTKLGMPYANLLPFGFESLKLLCRRHLSRVLVAAVQSINWIFRVRPLDETAQTTSPTKKKIGKQREDNQRHVVALDCRQPGVRRRLPVATLFLRLDHLNVHADDVLFGIALALGAPQADVSMKRHKVG</sequence>
<feature type="non-terminal residue" evidence="1">
    <location>
        <position position="1"/>
    </location>
</feature>
<name>A0AAD5H026_AMBAR</name>
<evidence type="ECO:0000313" key="1">
    <source>
        <dbReference type="EMBL" id="KAI7757708.1"/>
    </source>
</evidence>
<accession>A0AAD5H026</accession>
<dbReference type="EMBL" id="JAMZMK010000080">
    <property type="protein sequence ID" value="KAI7757708.1"/>
    <property type="molecule type" value="Genomic_DNA"/>
</dbReference>
<evidence type="ECO:0000313" key="2">
    <source>
        <dbReference type="Proteomes" id="UP001206925"/>
    </source>
</evidence>
<proteinExistence type="predicted"/>
<dbReference type="Proteomes" id="UP001206925">
    <property type="component" value="Unassembled WGS sequence"/>
</dbReference>
<dbReference type="AlphaFoldDB" id="A0AAD5H026"/>
<protein>
    <submittedName>
        <fullName evidence="1">Uncharacterized protein</fullName>
    </submittedName>
</protein>
<gene>
    <name evidence="1" type="ORF">M8C21_014178</name>
</gene>
<keyword evidence="2" id="KW-1185">Reference proteome</keyword>
<comment type="caution">
    <text evidence="1">The sequence shown here is derived from an EMBL/GenBank/DDBJ whole genome shotgun (WGS) entry which is preliminary data.</text>
</comment>